<keyword evidence="1" id="KW-1133">Transmembrane helix</keyword>
<keyword evidence="1" id="KW-0472">Membrane</keyword>
<organism evidence="2">
    <name type="scientific">Micromonas pusilla</name>
    <name type="common">Picoplanktonic green alga</name>
    <name type="synonym">Chromulina pusilla</name>
    <dbReference type="NCBI Taxonomy" id="38833"/>
    <lineage>
        <taxon>Eukaryota</taxon>
        <taxon>Viridiplantae</taxon>
        <taxon>Chlorophyta</taxon>
        <taxon>Mamiellophyceae</taxon>
        <taxon>Mamiellales</taxon>
        <taxon>Mamiellaceae</taxon>
        <taxon>Micromonas</taxon>
    </lineage>
</organism>
<protein>
    <submittedName>
        <fullName evidence="2">Uncharacterized protein</fullName>
    </submittedName>
</protein>
<dbReference type="AlphaFoldDB" id="A0A7S0KZH9"/>
<reference evidence="2" key="1">
    <citation type="submission" date="2021-01" db="EMBL/GenBank/DDBJ databases">
        <authorList>
            <person name="Corre E."/>
            <person name="Pelletier E."/>
            <person name="Niang G."/>
            <person name="Scheremetjew M."/>
            <person name="Finn R."/>
            <person name="Kale V."/>
            <person name="Holt S."/>
            <person name="Cochrane G."/>
            <person name="Meng A."/>
            <person name="Brown T."/>
            <person name="Cohen L."/>
        </authorList>
    </citation>
    <scope>NUCLEOTIDE SEQUENCE</scope>
    <source>
        <strain evidence="2">CCMP494</strain>
    </source>
</reference>
<dbReference type="EMBL" id="HBEV01015789">
    <property type="protein sequence ID" value="CAD8594905.1"/>
    <property type="molecule type" value="Transcribed_RNA"/>
</dbReference>
<gene>
    <name evidence="2" type="ORF">MSP1404_LOCUS12310</name>
</gene>
<name>A0A7S0KZH9_MICPS</name>
<evidence type="ECO:0000256" key="1">
    <source>
        <dbReference type="SAM" id="Phobius"/>
    </source>
</evidence>
<accession>A0A7S0KZH9</accession>
<feature type="transmembrane region" description="Helical" evidence="1">
    <location>
        <begin position="84"/>
        <end position="110"/>
    </location>
</feature>
<keyword evidence="1" id="KW-0812">Transmembrane</keyword>
<evidence type="ECO:0000313" key="2">
    <source>
        <dbReference type="EMBL" id="CAD8594905.1"/>
    </source>
</evidence>
<sequence length="161" mass="16678">MPAIASSPAVALLRAPLASRAARKAPAGGISQIRPASRPASLGRGRSVTVRASAPVDSVVSGVNQAVPQVADIFGIDTSAADTLFVNAASIILPAWGAIVGAIFVFGTVYKIAFPDKYNEQVYSGKASEMVQDEIIDLDNLSEDDLAAVAELEAERAAQKQ</sequence>
<proteinExistence type="predicted"/>